<dbReference type="GO" id="GO:0003677">
    <property type="term" value="F:DNA binding"/>
    <property type="evidence" value="ECO:0007669"/>
    <property type="project" value="UniProtKB-KW"/>
</dbReference>
<dbReference type="AlphaFoldDB" id="A0AA40P1N6"/>
<evidence type="ECO:0000256" key="3">
    <source>
        <dbReference type="ARBA" id="ARBA00023125"/>
    </source>
</evidence>
<keyword evidence="4" id="KW-0233">DNA recombination</keyword>
<evidence type="ECO:0000259" key="5">
    <source>
        <dbReference type="PROSITE" id="PS51736"/>
    </source>
</evidence>
<evidence type="ECO:0000256" key="2">
    <source>
        <dbReference type="ARBA" id="ARBA00022908"/>
    </source>
</evidence>
<accession>A0AA40P1N6</accession>
<dbReference type="Gene3D" id="3.40.50.1390">
    <property type="entry name" value="Resolvase, N-terminal catalytic domain"/>
    <property type="match status" value="1"/>
</dbReference>
<organism evidence="6 7">
    <name type="scientific">Pseudomonas tremae</name>
    <dbReference type="NCBI Taxonomy" id="200454"/>
    <lineage>
        <taxon>Bacteria</taxon>
        <taxon>Pseudomonadati</taxon>
        <taxon>Pseudomonadota</taxon>
        <taxon>Gammaproteobacteria</taxon>
        <taxon>Pseudomonadales</taxon>
        <taxon>Pseudomonadaceae</taxon>
        <taxon>Pseudomonas</taxon>
    </lineage>
</organism>
<dbReference type="GO" id="GO:0000150">
    <property type="term" value="F:DNA strand exchange activity"/>
    <property type="evidence" value="ECO:0007669"/>
    <property type="project" value="InterPro"/>
</dbReference>
<keyword evidence="2" id="KW-0229">DNA integration</keyword>
<evidence type="ECO:0000256" key="1">
    <source>
        <dbReference type="ARBA" id="ARBA00009913"/>
    </source>
</evidence>
<comment type="similarity">
    <text evidence="1">Belongs to the site-specific recombinase resolvase family.</text>
</comment>
<evidence type="ECO:0000313" key="6">
    <source>
        <dbReference type="EMBL" id="KPY94840.1"/>
    </source>
</evidence>
<dbReference type="Proteomes" id="UP000050523">
    <property type="component" value="Unassembled WGS sequence"/>
</dbReference>
<dbReference type="InterPro" id="IPR006119">
    <property type="entry name" value="Resolv_N"/>
</dbReference>
<sequence length="179" mass="19674">KPGAVHSTLRGCTCVSVQKTRTCSAKKRLLAMLESPGYYVAAVYREKASGARSDRPELLRMIEDLQPGEVVIAEKIDRISRLPLVEAEKLVDAIRAKGARLAVPGIVDLSQLTEASSGVAKVVLQGVQDMLLRVALQIARDDFEDRRERQRQGIDLAKGAGRYAGRKPDTKMHERVIAL</sequence>
<dbReference type="PANTHER" id="PTHR30461">
    <property type="entry name" value="DNA-INVERTASE FROM LAMBDOID PROPHAGE"/>
    <property type="match status" value="1"/>
</dbReference>
<dbReference type="Pfam" id="PF00239">
    <property type="entry name" value="Resolvase"/>
    <property type="match status" value="1"/>
</dbReference>
<feature type="non-terminal residue" evidence="6">
    <location>
        <position position="1"/>
    </location>
</feature>
<dbReference type="EMBL" id="LJRO01000368">
    <property type="protein sequence ID" value="KPY94840.1"/>
    <property type="molecule type" value="Genomic_DNA"/>
</dbReference>
<dbReference type="InterPro" id="IPR036162">
    <property type="entry name" value="Resolvase-like_N_sf"/>
</dbReference>
<evidence type="ECO:0000313" key="7">
    <source>
        <dbReference type="Proteomes" id="UP000050523"/>
    </source>
</evidence>
<protein>
    <submittedName>
        <fullName evidence="6">Resolvase</fullName>
    </submittedName>
</protein>
<proteinExistence type="inferred from homology"/>
<dbReference type="PANTHER" id="PTHR30461:SF26">
    <property type="entry name" value="RESOLVASE HOMOLOG YNEB"/>
    <property type="match status" value="1"/>
</dbReference>
<gene>
    <name evidence="6" type="ORF">ALO43_04858</name>
</gene>
<feature type="non-terminal residue" evidence="6">
    <location>
        <position position="179"/>
    </location>
</feature>
<dbReference type="PROSITE" id="PS51736">
    <property type="entry name" value="RECOMBINASES_3"/>
    <property type="match status" value="1"/>
</dbReference>
<keyword evidence="3" id="KW-0238">DNA-binding</keyword>
<dbReference type="SMART" id="SM00857">
    <property type="entry name" value="Resolvase"/>
    <property type="match status" value="1"/>
</dbReference>
<dbReference type="SUPFAM" id="SSF53041">
    <property type="entry name" value="Resolvase-like"/>
    <property type="match status" value="1"/>
</dbReference>
<dbReference type="InterPro" id="IPR006118">
    <property type="entry name" value="Recombinase_CS"/>
</dbReference>
<dbReference type="InterPro" id="IPR050639">
    <property type="entry name" value="SSR_resolvase"/>
</dbReference>
<dbReference type="PROSITE" id="PS00398">
    <property type="entry name" value="RECOMBINASES_2"/>
    <property type="match status" value="1"/>
</dbReference>
<name>A0AA40P1N6_9PSED</name>
<feature type="domain" description="Resolvase/invertase-type recombinase catalytic" evidence="5">
    <location>
        <begin position="8"/>
        <end position="153"/>
    </location>
</feature>
<reference evidence="6 7" key="1">
    <citation type="submission" date="2015-09" db="EMBL/GenBank/DDBJ databases">
        <title>Genome announcement of multiple Pseudomonas syringae strains.</title>
        <authorList>
            <person name="Thakur S."/>
            <person name="Wang P.W."/>
            <person name="Gong Y."/>
            <person name="Weir B.S."/>
            <person name="Guttman D.S."/>
        </authorList>
    </citation>
    <scope>NUCLEOTIDE SEQUENCE [LARGE SCALE GENOMIC DNA]</scope>
    <source>
        <strain evidence="6 7">ICMP9151</strain>
    </source>
</reference>
<evidence type="ECO:0000256" key="4">
    <source>
        <dbReference type="ARBA" id="ARBA00023172"/>
    </source>
</evidence>
<dbReference type="GO" id="GO:0015074">
    <property type="term" value="P:DNA integration"/>
    <property type="evidence" value="ECO:0007669"/>
    <property type="project" value="UniProtKB-KW"/>
</dbReference>
<comment type="caution">
    <text evidence="6">The sequence shown here is derived from an EMBL/GenBank/DDBJ whole genome shotgun (WGS) entry which is preliminary data.</text>
</comment>